<dbReference type="InterPro" id="IPR015797">
    <property type="entry name" value="NUDIX_hydrolase-like_dom_sf"/>
</dbReference>
<dbReference type="EMBL" id="CP013118">
    <property type="protein sequence ID" value="ALO15485.1"/>
    <property type="molecule type" value="Genomic_DNA"/>
</dbReference>
<dbReference type="Proteomes" id="UP000064893">
    <property type="component" value="Chromosome"/>
</dbReference>
<evidence type="ECO:0000256" key="6">
    <source>
        <dbReference type="ARBA" id="ARBA00023211"/>
    </source>
</evidence>
<dbReference type="PROSITE" id="PS51462">
    <property type="entry name" value="NUDIX"/>
    <property type="match status" value="1"/>
</dbReference>
<accession>A0A0S2HZP9</accession>
<dbReference type="GO" id="GO:0046872">
    <property type="term" value="F:metal ion binding"/>
    <property type="evidence" value="ECO:0007669"/>
    <property type="project" value="UniProtKB-KW"/>
</dbReference>
<proteinExistence type="predicted"/>
<dbReference type="GO" id="GO:0010945">
    <property type="term" value="F:coenzyme A diphosphatase activity"/>
    <property type="evidence" value="ECO:0007669"/>
    <property type="project" value="InterPro"/>
</dbReference>
<dbReference type="RefSeq" id="WP_057952943.1">
    <property type="nucleotide sequence ID" value="NZ_CP013118.1"/>
</dbReference>
<reference evidence="8 9" key="1">
    <citation type="submission" date="2015-11" db="EMBL/GenBank/DDBJ databases">
        <title>Description and complete genome sequence of a novel strain predominating in hypersaline microbial mats and representing a new family of the Bacteriodetes phylum.</title>
        <authorList>
            <person name="Spring S."/>
            <person name="Bunk B."/>
            <person name="Sproer C."/>
            <person name="Klenk H.-P."/>
        </authorList>
    </citation>
    <scope>NUCLEOTIDE SEQUENCE [LARGE SCALE GENOMIC DNA]</scope>
    <source>
        <strain evidence="8 9">L21-Spi-D4</strain>
    </source>
</reference>
<sequence length="213" mass="24106">MSIDSKELINLIEHEIKELPGREAHRLMSPKHRVLKPTRDQKPRQSAVLILLYPKNDSTQIVMIKRAEYDGVHSGQIAFPGGKKEPGDNNLLDTALRETFEEIGLRRNDIRIIGKLSPLFIPVSNMCVHPWVGFYNSQPVFVKQDKEVQQVLSISLDQLLGNEVITQSVFSGAHYQVEAPCYFVNGLRIWGASAMILSEFITILKRNTDLGRS</sequence>
<comment type="cofactor">
    <cofactor evidence="2">
        <name>Mg(2+)</name>
        <dbReference type="ChEBI" id="CHEBI:18420"/>
    </cofactor>
</comment>
<evidence type="ECO:0000313" key="9">
    <source>
        <dbReference type="Proteomes" id="UP000064893"/>
    </source>
</evidence>
<gene>
    <name evidence="8" type="ORF">L21SP5_01844</name>
</gene>
<evidence type="ECO:0000259" key="7">
    <source>
        <dbReference type="PROSITE" id="PS51462"/>
    </source>
</evidence>
<keyword evidence="4 8" id="KW-0378">Hydrolase</keyword>
<keyword evidence="6" id="KW-0464">Manganese</keyword>
<keyword evidence="3" id="KW-0479">Metal-binding</keyword>
<dbReference type="KEGG" id="blq:L21SP5_01844"/>
<dbReference type="AlphaFoldDB" id="A0A0S2HZP9"/>
<dbReference type="InterPro" id="IPR045121">
    <property type="entry name" value="CoAse"/>
</dbReference>
<keyword evidence="9" id="KW-1185">Reference proteome</keyword>
<dbReference type="STRING" id="1307839.L21SP5_01844"/>
<evidence type="ECO:0000256" key="4">
    <source>
        <dbReference type="ARBA" id="ARBA00022801"/>
    </source>
</evidence>
<dbReference type="PATRIC" id="fig|1307839.3.peg.1950"/>
<dbReference type="CDD" id="cd03426">
    <property type="entry name" value="NUDIX_CoAse_Nudt7"/>
    <property type="match status" value="1"/>
</dbReference>
<evidence type="ECO:0000256" key="5">
    <source>
        <dbReference type="ARBA" id="ARBA00022842"/>
    </source>
</evidence>
<comment type="cofactor">
    <cofactor evidence="1">
        <name>Mn(2+)</name>
        <dbReference type="ChEBI" id="CHEBI:29035"/>
    </cofactor>
</comment>
<dbReference type="PANTHER" id="PTHR12992">
    <property type="entry name" value="NUDIX HYDROLASE"/>
    <property type="match status" value="1"/>
</dbReference>
<evidence type="ECO:0000256" key="3">
    <source>
        <dbReference type="ARBA" id="ARBA00022723"/>
    </source>
</evidence>
<keyword evidence="5" id="KW-0460">Magnesium</keyword>
<dbReference type="PANTHER" id="PTHR12992:SF11">
    <property type="entry name" value="MITOCHONDRIAL COENZYME A DIPHOSPHATASE NUDT8"/>
    <property type="match status" value="1"/>
</dbReference>
<protein>
    <submittedName>
        <fullName evidence="8">Putative NUDIX hydrolase</fullName>
    </submittedName>
</protein>
<dbReference type="SUPFAM" id="SSF55811">
    <property type="entry name" value="Nudix"/>
    <property type="match status" value="1"/>
</dbReference>
<organism evidence="8 9">
    <name type="scientific">Salinivirga cyanobacteriivorans</name>
    <dbReference type="NCBI Taxonomy" id="1307839"/>
    <lineage>
        <taxon>Bacteria</taxon>
        <taxon>Pseudomonadati</taxon>
        <taxon>Bacteroidota</taxon>
        <taxon>Bacteroidia</taxon>
        <taxon>Bacteroidales</taxon>
        <taxon>Salinivirgaceae</taxon>
        <taxon>Salinivirga</taxon>
    </lineage>
</organism>
<feature type="domain" description="Nudix hydrolase" evidence="7">
    <location>
        <begin position="43"/>
        <end position="180"/>
    </location>
</feature>
<evidence type="ECO:0000256" key="2">
    <source>
        <dbReference type="ARBA" id="ARBA00001946"/>
    </source>
</evidence>
<dbReference type="InterPro" id="IPR000086">
    <property type="entry name" value="NUDIX_hydrolase_dom"/>
</dbReference>
<evidence type="ECO:0000256" key="1">
    <source>
        <dbReference type="ARBA" id="ARBA00001936"/>
    </source>
</evidence>
<evidence type="ECO:0000313" key="8">
    <source>
        <dbReference type="EMBL" id="ALO15485.1"/>
    </source>
</evidence>
<dbReference type="Gene3D" id="3.90.79.10">
    <property type="entry name" value="Nucleoside Triphosphate Pyrophosphohydrolase"/>
    <property type="match status" value="1"/>
</dbReference>
<dbReference type="Pfam" id="PF00293">
    <property type="entry name" value="NUDIX"/>
    <property type="match status" value="1"/>
</dbReference>
<name>A0A0S2HZP9_9BACT</name>
<dbReference type="OrthoDB" id="9802805at2"/>